<evidence type="ECO:0000313" key="9">
    <source>
        <dbReference type="Proteomes" id="UP000027920"/>
    </source>
</evidence>
<dbReference type="RefSeq" id="XP_013256288.1">
    <property type="nucleotide sequence ID" value="XM_013400834.1"/>
</dbReference>
<dbReference type="GO" id="GO:0043565">
    <property type="term" value="F:sequence-specific DNA binding"/>
    <property type="evidence" value="ECO:0007669"/>
    <property type="project" value="TreeGrafter"/>
</dbReference>
<evidence type="ECO:0000256" key="3">
    <source>
        <dbReference type="ARBA" id="ARBA00023125"/>
    </source>
</evidence>
<dbReference type="EMBL" id="AMGV01000012">
    <property type="protein sequence ID" value="KEF53698.1"/>
    <property type="molecule type" value="Genomic_DNA"/>
</dbReference>
<evidence type="ECO:0000256" key="4">
    <source>
        <dbReference type="ARBA" id="ARBA00023163"/>
    </source>
</evidence>
<dbReference type="CDD" id="cd12148">
    <property type="entry name" value="fungal_TF_MHR"/>
    <property type="match status" value="1"/>
</dbReference>
<dbReference type="Pfam" id="PF04082">
    <property type="entry name" value="Fungal_trans"/>
    <property type="match status" value="1"/>
</dbReference>
<evidence type="ECO:0000256" key="5">
    <source>
        <dbReference type="ARBA" id="ARBA00023242"/>
    </source>
</evidence>
<dbReference type="PANTHER" id="PTHR47540:SF4">
    <property type="entry name" value="TRANSCRIPTION FACTOR RGLT"/>
    <property type="match status" value="1"/>
</dbReference>
<dbReference type="GeneID" id="25285004"/>
<dbReference type="GO" id="GO:0005634">
    <property type="term" value="C:nucleus"/>
    <property type="evidence" value="ECO:0007669"/>
    <property type="project" value="UniProtKB-SubCell"/>
</dbReference>
<protein>
    <recommendedName>
        <fullName evidence="7">Xylanolytic transcriptional activator regulatory domain-containing protein</fullName>
    </recommendedName>
</protein>
<name>A0A072P362_9EURO</name>
<proteinExistence type="predicted"/>
<dbReference type="VEuPathDB" id="FungiDB:A1O9_10098"/>
<evidence type="ECO:0000256" key="6">
    <source>
        <dbReference type="SAM" id="MobiDB-lite"/>
    </source>
</evidence>
<comment type="caution">
    <text evidence="8">The sequence shown here is derived from an EMBL/GenBank/DDBJ whole genome shotgun (WGS) entry which is preliminary data.</text>
</comment>
<keyword evidence="5" id="KW-0539">Nucleus</keyword>
<reference evidence="8 9" key="1">
    <citation type="submission" date="2013-03" db="EMBL/GenBank/DDBJ databases">
        <title>The Genome Sequence of Exophiala aquamarina CBS 119918.</title>
        <authorList>
            <consortium name="The Broad Institute Genomics Platform"/>
            <person name="Cuomo C."/>
            <person name="de Hoog S."/>
            <person name="Gorbushina A."/>
            <person name="Walker B."/>
            <person name="Young S.K."/>
            <person name="Zeng Q."/>
            <person name="Gargeya S."/>
            <person name="Fitzgerald M."/>
            <person name="Haas B."/>
            <person name="Abouelleil A."/>
            <person name="Allen A.W."/>
            <person name="Alvarado L."/>
            <person name="Arachchi H.M."/>
            <person name="Berlin A.M."/>
            <person name="Chapman S.B."/>
            <person name="Gainer-Dewar J."/>
            <person name="Goldberg J."/>
            <person name="Griggs A."/>
            <person name="Gujja S."/>
            <person name="Hansen M."/>
            <person name="Howarth C."/>
            <person name="Imamovic A."/>
            <person name="Ireland A."/>
            <person name="Larimer J."/>
            <person name="McCowan C."/>
            <person name="Murphy C."/>
            <person name="Pearson M."/>
            <person name="Poon T.W."/>
            <person name="Priest M."/>
            <person name="Roberts A."/>
            <person name="Saif S."/>
            <person name="Shea T."/>
            <person name="Sisk P."/>
            <person name="Sykes S."/>
            <person name="Wortman J."/>
            <person name="Nusbaum C."/>
            <person name="Birren B."/>
        </authorList>
    </citation>
    <scope>NUCLEOTIDE SEQUENCE [LARGE SCALE GENOMIC DNA]</scope>
    <source>
        <strain evidence="8 9">CBS 119918</strain>
    </source>
</reference>
<feature type="region of interest" description="Disordered" evidence="6">
    <location>
        <begin position="1"/>
        <end position="24"/>
    </location>
</feature>
<dbReference type="PANTHER" id="PTHR47540">
    <property type="entry name" value="THIAMINE REPRESSIBLE GENES REGULATORY PROTEIN THI5"/>
    <property type="match status" value="1"/>
</dbReference>
<evidence type="ECO:0000313" key="8">
    <source>
        <dbReference type="EMBL" id="KEF53698.1"/>
    </source>
</evidence>
<evidence type="ECO:0000256" key="2">
    <source>
        <dbReference type="ARBA" id="ARBA00023015"/>
    </source>
</evidence>
<dbReference type="GO" id="GO:0008270">
    <property type="term" value="F:zinc ion binding"/>
    <property type="evidence" value="ECO:0007669"/>
    <property type="project" value="InterPro"/>
</dbReference>
<dbReference type="InterPro" id="IPR007219">
    <property type="entry name" value="XnlR_reg_dom"/>
</dbReference>
<evidence type="ECO:0000256" key="1">
    <source>
        <dbReference type="ARBA" id="ARBA00004123"/>
    </source>
</evidence>
<keyword evidence="4" id="KW-0804">Transcription</keyword>
<comment type="subcellular location">
    <subcellularLocation>
        <location evidence="1">Nucleus</location>
    </subcellularLocation>
</comment>
<dbReference type="HOGENOM" id="CLU_010084_2_0_1"/>
<evidence type="ECO:0000259" key="7">
    <source>
        <dbReference type="SMART" id="SM00906"/>
    </source>
</evidence>
<sequence>MIDFTLPETPVTTSGTEDGPNQPRLASMMTGWDRIIRTAPWATSFYGASSELSFILRTLEMFQKHESNLHPQRFAVVAGLFDLPMPAQMHLDSLQNRALPSRTTALLLVEALFARCHPLLTFLHEQDFLEMVNLTYELNPSPNPAVDRFLPLLHFAFALGYLFKLQYHRDDGCHNVLGEAAKQFHAGHGMMEFAYNNDLTSLQSLLCAIVFLFSTSRVTSAHPLIGIACSTALRLGLHSGVNEDLQLAAHERKARTLVLAAVLRLDIYASLILGLPPFIQRDTVDLSPITLLMSTSEKERDFETAVTLKHLSLLEITRSSQKQVFSKEHSTDQPAESIDIKHFEDAERALRDWKESLSPLLAQLGDSKKHTIAKYELEMSYKFAQIVVFRPLLHYLRIMADGGKISLAQSQYALACIKLASTTILRSEEMIKQGGVVHPGSWTTVYTILLSVMCLIFLIAAHNGTSQPSEAWQRAAAGIRLIATCKCVDNCSSAGLLVLKMLISELSHTVDFDIDRIESSVIRLCQASVEDHQFMQQRHQHISFTPLSDHLDTFPLGMRTPLMEKVESAYLVNGDPQNEADKMLAQAEELPMEFGFNDLLNLDDLLDVQEGFADR</sequence>
<feature type="domain" description="Xylanolytic transcriptional activator regulatory" evidence="7">
    <location>
        <begin position="221"/>
        <end position="294"/>
    </location>
</feature>
<accession>A0A072P362</accession>
<dbReference type="GO" id="GO:0045944">
    <property type="term" value="P:positive regulation of transcription by RNA polymerase II"/>
    <property type="evidence" value="ECO:0007669"/>
    <property type="project" value="TreeGrafter"/>
</dbReference>
<gene>
    <name evidence="8" type="ORF">A1O9_10098</name>
</gene>
<keyword evidence="3" id="KW-0238">DNA-binding</keyword>
<dbReference type="Proteomes" id="UP000027920">
    <property type="component" value="Unassembled WGS sequence"/>
</dbReference>
<dbReference type="GO" id="GO:0006351">
    <property type="term" value="P:DNA-templated transcription"/>
    <property type="evidence" value="ECO:0007669"/>
    <property type="project" value="InterPro"/>
</dbReference>
<keyword evidence="2" id="KW-0805">Transcription regulation</keyword>
<organism evidence="8 9">
    <name type="scientific">Exophiala aquamarina CBS 119918</name>
    <dbReference type="NCBI Taxonomy" id="1182545"/>
    <lineage>
        <taxon>Eukaryota</taxon>
        <taxon>Fungi</taxon>
        <taxon>Dikarya</taxon>
        <taxon>Ascomycota</taxon>
        <taxon>Pezizomycotina</taxon>
        <taxon>Eurotiomycetes</taxon>
        <taxon>Chaetothyriomycetidae</taxon>
        <taxon>Chaetothyriales</taxon>
        <taxon>Herpotrichiellaceae</taxon>
        <taxon>Exophiala</taxon>
    </lineage>
</organism>
<dbReference type="OrthoDB" id="422427at2759"/>
<dbReference type="InterPro" id="IPR051711">
    <property type="entry name" value="Stress_Response_Reg"/>
</dbReference>
<keyword evidence="9" id="KW-1185">Reference proteome</keyword>
<dbReference type="AlphaFoldDB" id="A0A072P362"/>
<dbReference type="SMART" id="SM00906">
    <property type="entry name" value="Fungal_trans"/>
    <property type="match status" value="1"/>
</dbReference>